<dbReference type="AlphaFoldDB" id="A0A7Y9DSQ9"/>
<evidence type="ECO:0000256" key="1">
    <source>
        <dbReference type="SAM" id="Phobius"/>
    </source>
</evidence>
<keyword evidence="1" id="KW-0812">Transmembrane</keyword>
<dbReference type="RefSeq" id="WP_179792716.1">
    <property type="nucleotide sequence ID" value="NZ_BAABHP010000003.1"/>
</dbReference>
<keyword evidence="1" id="KW-0472">Membrane</keyword>
<feature type="transmembrane region" description="Helical" evidence="1">
    <location>
        <begin position="100"/>
        <end position="121"/>
    </location>
</feature>
<dbReference type="InterPro" id="IPR045713">
    <property type="entry name" value="DUF6069"/>
</dbReference>
<keyword evidence="1" id="KW-1133">Transmembrane helix</keyword>
<dbReference type="EMBL" id="JACCBN010000001">
    <property type="protein sequence ID" value="NYD34798.1"/>
    <property type="molecule type" value="Genomic_DNA"/>
</dbReference>
<dbReference type="Pfam" id="PF19545">
    <property type="entry name" value="DUF6069"/>
    <property type="match status" value="1"/>
</dbReference>
<keyword evidence="3" id="KW-1185">Reference proteome</keyword>
<dbReference type="Proteomes" id="UP000535890">
    <property type="component" value="Unassembled WGS sequence"/>
</dbReference>
<accession>A0A7Y9DSQ9</accession>
<evidence type="ECO:0000313" key="2">
    <source>
        <dbReference type="EMBL" id="NYD34798.1"/>
    </source>
</evidence>
<feature type="transmembrane region" description="Helical" evidence="1">
    <location>
        <begin position="47"/>
        <end position="67"/>
    </location>
</feature>
<organism evidence="2 3">
    <name type="scientific">Actinomycetospora corticicola</name>
    <dbReference type="NCBI Taxonomy" id="663602"/>
    <lineage>
        <taxon>Bacteria</taxon>
        <taxon>Bacillati</taxon>
        <taxon>Actinomycetota</taxon>
        <taxon>Actinomycetes</taxon>
        <taxon>Pseudonocardiales</taxon>
        <taxon>Pseudonocardiaceae</taxon>
        <taxon>Actinomycetospora</taxon>
    </lineage>
</organism>
<evidence type="ECO:0000313" key="3">
    <source>
        <dbReference type="Proteomes" id="UP000535890"/>
    </source>
</evidence>
<gene>
    <name evidence="2" type="ORF">BJ983_000900</name>
</gene>
<proteinExistence type="predicted"/>
<sequence>MTTAVRTTPIPARLGVALVAAAVVNLLVALVASTLDAGGIGMGLQPSVFLPATVVGVLLGTAGWFAVRRIAPRALPVVVPVVLALTWIPDLLLLGQGATLANVVGLMLMHAVIATAVVVALRPTMR</sequence>
<name>A0A7Y9DSQ9_9PSEU</name>
<protein>
    <submittedName>
        <fullName evidence="2">Uncharacterized protein</fullName>
    </submittedName>
</protein>
<comment type="caution">
    <text evidence="2">The sequence shown here is derived from an EMBL/GenBank/DDBJ whole genome shotgun (WGS) entry which is preliminary data.</text>
</comment>
<feature type="transmembrane region" description="Helical" evidence="1">
    <location>
        <begin position="74"/>
        <end position="94"/>
    </location>
</feature>
<reference evidence="2 3" key="1">
    <citation type="submission" date="2020-07" db="EMBL/GenBank/DDBJ databases">
        <title>Sequencing the genomes of 1000 actinobacteria strains.</title>
        <authorList>
            <person name="Klenk H.-P."/>
        </authorList>
    </citation>
    <scope>NUCLEOTIDE SEQUENCE [LARGE SCALE GENOMIC DNA]</scope>
    <source>
        <strain evidence="2 3">DSM 45772</strain>
    </source>
</reference>
<feature type="transmembrane region" description="Helical" evidence="1">
    <location>
        <begin position="12"/>
        <end position="35"/>
    </location>
</feature>